<proteinExistence type="predicted"/>
<comment type="caution">
    <text evidence="1">The sequence shown here is derived from an EMBL/GenBank/DDBJ whole genome shotgun (WGS) entry which is preliminary data.</text>
</comment>
<keyword evidence="2" id="KW-1185">Reference proteome</keyword>
<gene>
    <name evidence="1" type="ORF">EUA94_01375</name>
</gene>
<dbReference type="Proteomes" id="UP000291101">
    <property type="component" value="Unassembled WGS sequence"/>
</dbReference>
<evidence type="ECO:0000313" key="1">
    <source>
        <dbReference type="EMBL" id="RYC14799.1"/>
    </source>
</evidence>
<protein>
    <submittedName>
        <fullName evidence="1">Uncharacterized protein</fullName>
    </submittedName>
</protein>
<evidence type="ECO:0000313" key="2">
    <source>
        <dbReference type="Proteomes" id="UP000291101"/>
    </source>
</evidence>
<reference evidence="1 2" key="1">
    <citation type="submission" date="2019-01" db="EMBL/GenBank/DDBJ databases">
        <title>Novel species of Nocardioides.</title>
        <authorList>
            <person name="Liu Q."/>
            <person name="X Y.-H."/>
        </authorList>
    </citation>
    <scope>NUCLEOTIDE SEQUENCE [LARGE SCALE GENOMIC DNA]</scope>
    <source>
        <strain evidence="1 2">HLT2-9</strain>
    </source>
</reference>
<dbReference type="RefSeq" id="WP_129423934.1">
    <property type="nucleotide sequence ID" value="NZ_SDWV01000001.1"/>
</dbReference>
<dbReference type="AlphaFoldDB" id="A0A4Q2TCX5"/>
<sequence>MSENVHIPGWIRQPGQIGSMGRVAFPIDALDQFLASDELRDLLDPEITELHGARDWKMRRAEALESIGIVSRAAGQQFESREDARKQLFEHASGGGFGIRDWLQDAVMAILIPRT</sequence>
<accession>A0A4Q2TCX5</accession>
<name>A0A4Q2TCX5_9ACTN</name>
<dbReference type="EMBL" id="SDWV01000001">
    <property type="protein sequence ID" value="RYC14799.1"/>
    <property type="molecule type" value="Genomic_DNA"/>
</dbReference>
<organism evidence="1 2">
    <name type="scientific">Nocardioides zhouii</name>
    <dbReference type="NCBI Taxonomy" id="1168729"/>
    <lineage>
        <taxon>Bacteria</taxon>
        <taxon>Bacillati</taxon>
        <taxon>Actinomycetota</taxon>
        <taxon>Actinomycetes</taxon>
        <taxon>Propionibacteriales</taxon>
        <taxon>Nocardioidaceae</taxon>
        <taxon>Nocardioides</taxon>
    </lineage>
</organism>